<feature type="transmembrane region" description="Helical" evidence="7">
    <location>
        <begin position="271"/>
        <end position="291"/>
    </location>
</feature>
<comment type="caution">
    <text evidence="9">The sequence shown here is derived from an EMBL/GenBank/DDBJ whole genome shotgun (WGS) entry which is preliminary data.</text>
</comment>
<keyword evidence="6 7" id="KW-0472">Membrane</keyword>
<dbReference type="PANTHER" id="PTHR42920">
    <property type="entry name" value="OS03G0707200 PROTEIN-RELATED"/>
    <property type="match status" value="1"/>
</dbReference>
<keyword evidence="4 7" id="KW-0812">Transmembrane</keyword>
<feature type="domain" description="EamA" evidence="8">
    <location>
        <begin position="7"/>
        <end position="138"/>
    </location>
</feature>
<reference evidence="9 10" key="1">
    <citation type="submission" date="2017-01" db="EMBL/GenBank/DDBJ databases">
        <title>Draft genome sequence of Bacillus oleronius.</title>
        <authorList>
            <person name="Allam M."/>
        </authorList>
    </citation>
    <scope>NUCLEOTIDE SEQUENCE [LARGE SCALE GENOMIC DNA]</scope>
    <source>
        <strain evidence="9 10">DSM 9356</strain>
    </source>
</reference>
<dbReference type="AlphaFoldDB" id="A0A8E2I5L7"/>
<feature type="transmembrane region" description="Helical" evidence="7">
    <location>
        <begin position="9"/>
        <end position="29"/>
    </location>
</feature>
<organism evidence="9 10">
    <name type="scientific">Heyndrickxia oleronia</name>
    <dbReference type="NCBI Taxonomy" id="38875"/>
    <lineage>
        <taxon>Bacteria</taxon>
        <taxon>Bacillati</taxon>
        <taxon>Bacillota</taxon>
        <taxon>Bacilli</taxon>
        <taxon>Bacillales</taxon>
        <taxon>Bacillaceae</taxon>
        <taxon>Heyndrickxia</taxon>
    </lineage>
</organism>
<dbReference type="InterPro" id="IPR037185">
    <property type="entry name" value="EmrE-like"/>
</dbReference>
<dbReference type="RefSeq" id="WP_058006431.1">
    <property type="nucleotide sequence ID" value="NZ_CP065424.1"/>
</dbReference>
<dbReference type="EMBL" id="MTLA01000222">
    <property type="protein sequence ID" value="OOP67161.1"/>
    <property type="molecule type" value="Genomic_DNA"/>
</dbReference>
<evidence type="ECO:0000313" key="10">
    <source>
        <dbReference type="Proteomes" id="UP000189761"/>
    </source>
</evidence>
<evidence type="ECO:0000259" key="8">
    <source>
        <dbReference type="Pfam" id="PF00892"/>
    </source>
</evidence>
<comment type="similarity">
    <text evidence="2">Belongs to the EamA transporter family.</text>
</comment>
<comment type="subcellular location">
    <subcellularLocation>
        <location evidence="1">Cell membrane</location>
        <topology evidence="1">Multi-pass membrane protein</topology>
    </subcellularLocation>
</comment>
<keyword evidence="10" id="KW-1185">Reference proteome</keyword>
<proteinExistence type="inferred from homology"/>
<evidence type="ECO:0000313" key="9">
    <source>
        <dbReference type="EMBL" id="OOP67161.1"/>
    </source>
</evidence>
<evidence type="ECO:0000256" key="3">
    <source>
        <dbReference type="ARBA" id="ARBA00022475"/>
    </source>
</evidence>
<evidence type="ECO:0000256" key="1">
    <source>
        <dbReference type="ARBA" id="ARBA00004651"/>
    </source>
</evidence>
<feature type="transmembrane region" description="Helical" evidence="7">
    <location>
        <begin position="35"/>
        <end position="55"/>
    </location>
</feature>
<accession>A0A8E2I5L7</accession>
<feature type="transmembrane region" description="Helical" evidence="7">
    <location>
        <begin position="210"/>
        <end position="233"/>
    </location>
</feature>
<sequence length="307" mass="33971">MNKKFTAEILLLFVAFIWGATFVIVQNAIDILPPLLFNAIRFMIAGIIILIIYLIRRKKNKIPQKNAFIAGVVLGSCLFIGYSLQTIGLLYTTPSKAGFITGLSVVMVPLLAFFILKSRPSPTAILGSIAATIGLYLLAVKNTSPFSIGDFYVLLCTFGFAFHIIFTDRFAKKLPVLLLTTIQLFTVAFLCLISAFIFENWEIILNPELYNSSSLLFALFITAILGTSIAFFIQTYSQKATSPTRVAIILAMEPVFAAITSFLWINERLSIGAVIGCILILFGMIIAELPVSKWGIFPFKKKQTIPK</sequence>
<evidence type="ECO:0000256" key="6">
    <source>
        <dbReference type="ARBA" id="ARBA00023136"/>
    </source>
</evidence>
<feature type="transmembrane region" description="Helical" evidence="7">
    <location>
        <begin position="123"/>
        <end position="140"/>
    </location>
</feature>
<keyword evidence="5 7" id="KW-1133">Transmembrane helix</keyword>
<feature type="transmembrane region" description="Helical" evidence="7">
    <location>
        <begin position="245"/>
        <end position="265"/>
    </location>
</feature>
<feature type="transmembrane region" description="Helical" evidence="7">
    <location>
        <begin position="177"/>
        <end position="198"/>
    </location>
</feature>
<dbReference type="SUPFAM" id="SSF103481">
    <property type="entry name" value="Multidrug resistance efflux transporter EmrE"/>
    <property type="match status" value="2"/>
</dbReference>
<dbReference type="GO" id="GO:0005886">
    <property type="term" value="C:plasma membrane"/>
    <property type="evidence" value="ECO:0007669"/>
    <property type="project" value="UniProtKB-SubCell"/>
</dbReference>
<feature type="transmembrane region" description="Helical" evidence="7">
    <location>
        <begin position="146"/>
        <end position="165"/>
    </location>
</feature>
<evidence type="ECO:0000256" key="5">
    <source>
        <dbReference type="ARBA" id="ARBA00022989"/>
    </source>
</evidence>
<feature type="domain" description="EamA" evidence="8">
    <location>
        <begin position="148"/>
        <end position="286"/>
    </location>
</feature>
<dbReference type="InterPro" id="IPR000620">
    <property type="entry name" value="EamA_dom"/>
</dbReference>
<name>A0A8E2I5L7_9BACI</name>
<dbReference type="InterPro" id="IPR051258">
    <property type="entry name" value="Diverse_Substrate_Transporter"/>
</dbReference>
<feature type="transmembrane region" description="Helical" evidence="7">
    <location>
        <begin position="97"/>
        <end position="116"/>
    </location>
</feature>
<dbReference type="PANTHER" id="PTHR42920:SF5">
    <property type="entry name" value="EAMA DOMAIN-CONTAINING PROTEIN"/>
    <property type="match status" value="1"/>
</dbReference>
<evidence type="ECO:0000256" key="2">
    <source>
        <dbReference type="ARBA" id="ARBA00007362"/>
    </source>
</evidence>
<dbReference type="Pfam" id="PF00892">
    <property type="entry name" value="EamA"/>
    <property type="match status" value="2"/>
</dbReference>
<keyword evidence="3" id="KW-1003">Cell membrane</keyword>
<evidence type="ECO:0000256" key="7">
    <source>
        <dbReference type="SAM" id="Phobius"/>
    </source>
</evidence>
<feature type="transmembrane region" description="Helical" evidence="7">
    <location>
        <begin position="67"/>
        <end position="91"/>
    </location>
</feature>
<gene>
    <name evidence="9" type="ORF">BWZ43_17220</name>
</gene>
<dbReference type="Proteomes" id="UP000189761">
    <property type="component" value="Unassembled WGS sequence"/>
</dbReference>
<evidence type="ECO:0000256" key="4">
    <source>
        <dbReference type="ARBA" id="ARBA00022692"/>
    </source>
</evidence>
<protein>
    <submittedName>
        <fullName evidence="9">EamA family transporter</fullName>
    </submittedName>
</protein>